<name>A0AA38J196_9AGAR</name>
<keyword evidence="3" id="KW-1185">Reference proteome</keyword>
<dbReference type="AlphaFoldDB" id="A0AA38J196"/>
<feature type="compositionally biased region" description="Polar residues" evidence="1">
    <location>
        <begin position="76"/>
        <end position="88"/>
    </location>
</feature>
<feature type="compositionally biased region" description="Polar residues" evidence="1">
    <location>
        <begin position="50"/>
        <end position="66"/>
    </location>
</feature>
<dbReference type="EMBL" id="JANVFO010000136">
    <property type="protein sequence ID" value="KAJ3710602.1"/>
    <property type="molecule type" value="Genomic_DNA"/>
</dbReference>
<feature type="region of interest" description="Disordered" evidence="1">
    <location>
        <begin position="41"/>
        <end position="88"/>
    </location>
</feature>
<evidence type="ECO:0000313" key="3">
    <source>
        <dbReference type="Proteomes" id="UP001176059"/>
    </source>
</evidence>
<gene>
    <name evidence="2" type="ORF">DFJ43DRAFT_1162135</name>
</gene>
<dbReference type="Proteomes" id="UP001176059">
    <property type="component" value="Unassembled WGS sequence"/>
</dbReference>
<accession>A0AA38J196</accession>
<sequence>MPKKRKGRIENFNKGGKKWAIGTTARTAACKLGYNWAEEKGKDLNENDNPESPSHSGPNSDASPARNTPRRAQSYIFGNSLVSNTPSRQKSPIFRALSPVFSAILSPFHSPHPGSPSKSVNNHSHVNFSIDSREPSVNLDEAENGTPRDSEPEMFTDPAFLDGEAPVPHEDTSDAASISSISSEDSSILEFDKSGVMALEALHHLQTVLRPAMSGSRKRMKNPEINNWSKSHLEEVEHMLNLYTTPESSTYREWQQSSIQASIVLRKNHTQVSTPTSKIHTRNAKSLPVLASAGPKAYSCNGHSRTLRKRA</sequence>
<evidence type="ECO:0000313" key="2">
    <source>
        <dbReference type="EMBL" id="KAJ3710602.1"/>
    </source>
</evidence>
<feature type="region of interest" description="Disordered" evidence="1">
    <location>
        <begin position="130"/>
        <end position="180"/>
    </location>
</feature>
<evidence type="ECO:0000256" key="1">
    <source>
        <dbReference type="SAM" id="MobiDB-lite"/>
    </source>
</evidence>
<protein>
    <submittedName>
        <fullName evidence="2">Uncharacterized protein</fullName>
    </submittedName>
</protein>
<comment type="caution">
    <text evidence="2">The sequence shown here is derived from an EMBL/GenBank/DDBJ whole genome shotgun (WGS) entry which is preliminary data.</text>
</comment>
<organism evidence="2 3">
    <name type="scientific">Lentinula guzmanii</name>
    <dbReference type="NCBI Taxonomy" id="2804957"/>
    <lineage>
        <taxon>Eukaryota</taxon>
        <taxon>Fungi</taxon>
        <taxon>Dikarya</taxon>
        <taxon>Basidiomycota</taxon>
        <taxon>Agaricomycotina</taxon>
        <taxon>Agaricomycetes</taxon>
        <taxon>Agaricomycetidae</taxon>
        <taxon>Agaricales</taxon>
        <taxon>Marasmiineae</taxon>
        <taxon>Omphalotaceae</taxon>
        <taxon>Lentinula</taxon>
    </lineage>
</organism>
<reference evidence="2" key="1">
    <citation type="submission" date="2022-08" db="EMBL/GenBank/DDBJ databases">
        <authorList>
            <consortium name="DOE Joint Genome Institute"/>
            <person name="Min B."/>
            <person name="Sierra-Patev S."/>
            <person name="Naranjo-Ortiz M."/>
            <person name="Looney B."/>
            <person name="Konkel Z."/>
            <person name="Slot J.C."/>
            <person name="Sakamoto Y."/>
            <person name="Steenwyk J.L."/>
            <person name="Rokas A."/>
            <person name="Carro J."/>
            <person name="Camarero S."/>
            <person name="Ferreira P."/>
            <person name="Molpeceres G."/>
            <person name="Ruiz-duenas F.J."/>
            <person name="Serrano A."/>
            <person name="Henrissat B."/>
            <person name="Drula E."/>
            <person name="Hughes K.W."/>
            <person name="Mata J.L."/>
            <person name="Ishikawa N.K."/>
            <person name="Vargas-Isla R."/>
            <person name="Ushijima S."/>
            <person name="Smith C.A."/>
            <person name="Ahrendt S."/>
            <person name="Andreopoulos W."/>
            <person name="He G."/>
            <person name="LaButti K."/>
            <person name="Lipzen A."/>
            <person name="Ng V."/>
            <person name="Riley R."/>
            <person name="Sandor L."/>
            <person name="Barry K."/>
            <person name="Martinez A.T."/>
            <person name="Xiao Y."/>
            <person name="Gibbons J.G."/>
            <person name="Terashima K."/>
            <person name="Hibbett D.S."/>
            <person name="Grigoriev I.V."/>
        </authorList>
    </citation>
    <scope>NUCLEOTIDE SEQUENCE</scope>
    <source>
        <strain evidence="2">ET3784</strain>
    </source>
</reference>
<reference evidence="2" key="2">
    <citation type="journal article" date="2023" name="Proc. Natl. Acad. Sci. U.S.A.">
        <title>A global phylogenomic analysis of the shiitake genus Lentinula.</title>
        <authorList>
            <person name="Sierra-Patev S."/>
            <person name="Min B."/>
            <person name="Naranjo-Ortiz M."/>
            <person name="Looney B."/>
            <person name="Konkel Z."/>
            <person name="Slot J.C."/>
            <person name="Sakamoto Y."/>
            <person name="Steenwyk J.L."/>
            <person name="Rokas A."/>
            <person name="Carro J."/>
            <person name="Camarero S."/>
            <person name="Ferreira P."/>
            <person name="Molpeceres G."/>
            <person name="Ruiz-Duenas F.J."/>
            <person name="Serrano A."/>
            <person name="Henrissat B."/>
            <person name="Drula E."/>
            <person name="Hughes K.W."/>
            <person name="Mata J.L."/>
            <person name="Ishikawa N.K."/>
            <person name="Vargas-Isla R."/>
            <person name="Ushijima S."/>
            <person name="Smith C.A."/>
            <person name="Donoghue J."/>
            <person name="Ahrendt S."/>
            <person name="Andreopoulos W."/>
            <person name="He G."/>
            <person name="LaButti K."/>
            <person name="Lipzen A."/>
            <person name="Ng V."/>
            <person name="Riley R."/>
            <person name="Sandor L."/>
            <person name="Barry K."/>
            <person name="Martinez A.T."/>
            <person name="Xiao Y."/>
            <person name="Gibbons J.G."/>
            <person name="Terashima K."/>
            <person name="Grigoriev I.V."/>
            <person name="Hibbett D."/>
        </authorList>
    </citation>
    <scope>NUCLEOTIDE SEQUENCE</scope>
    <source>
        <strain evidence="2">ET3784</strain>
    </source>
</reference>
<proteinExistence type="predicted"/>